<dbReference type="Pfam" id="PF18906">
    <property type="entry name" value="Phage_tube_2"/>
    <property type="match status" value="1"/>
</dbReference>
<name>A0A2R4XF13_9BURK</name>
<organism evidence="1 2">
    <name type="scientific">Orrella marina</name>
    <dbReference type="NCBI Taxonomy" id="2163011"/>
    <lineage>
        <taxon>Bacteria</taxon>
        <taxon>Pseudomonadati</taxon>
        <taxon>Pseudomonadota</taxon>
        <taxon>Betaproteobacteria</taxon>
        <taxon>Burkholderiales</taxon>
        <taxon>Alcaligenaceae</taxon>
        <taxon>Orrella</taxon>
    </lineage>
</organism>
<dbReference type="Proteomes" id="UP000244571">
    <property type="component" value="Chromosome"/>
</dbReference>
<dbReference type="RefSeq" id="WP_108619819.1">
    <property type="nucleotide sequence ID" value="NZ_CP028901.1"/>
</dbReference>
<evidence type="ECO:0000313" key="1">
    <source>
        <dbReference type="EMBL" id="AWB32378.1"/>
    </source>
</evidence>
<evidence type="ECO:0000313" key="2">
    <source>
        <dbReference type="Proteomes" id="UP000244571"/>
    </source>
</evidence>
<keyword evidence="2" id="KW-1185">Reference proteome</keyword>
<sequence>MAKKFRKGLLLAKIQPTAGTGASPAAGTDAILMRNVTVTPLVVEYAERDLIRPYLGNPGQIPVSKHQQIEFEVELAGAGTAGDAPAWGVLMRGCAFAETITAGTDVVYNPITDSHEMVTLHYFMDGILHKMIDARGTVNFDVTSKGIPFMRYRFIGTMEPITDAAMPSGVDYDKFIKVIGVNKSNTPTWSIGAYTGCLQSLTVDMANQLVWRTLIGCEGAVISDRSPTGNMVIELPTIAQLNWPTLVSNATDQAIVLTHGQTAGNIIEISIAAAQITNPTYSEQDGIAMLNLGLNLQPKDGNDEIEITVK</sequence>
<accession>A0A2R4XF13</accession>
<proteinExistence type="predicted"/>
<dbReference type="OrthoDB" id="6147138at2"/>
<protein>
    <submittedName>
        <fullName evidence="1">Uncharacterized protein</fullName>
    </submittedName>
</protein>
<reference evidence="1 2" key="1">
    <citation type="submission" date="2018-04" db="EMBL/GenBank/DDBJ databases">
        <title>Bordetella sp. HZ20 isolated from seawater.</title>
        <authorList>
            <person name="Sun C."/>
        </authorList>
    </citation>
    <scope>NUCLEOTIDE SEQUENCE [LARGE SCALE GENOMIC DNA]</scope>
    <source>
        <strain evidence="1 2">HZ20</strain>
    </source>
</reference>
<gene>
    <name evidence="1" type="ORF">DBV39_00140</name>
</gene>
<dbReference type="KEGG" id="boz:DBV39_00140"/>
<dbReference type="EMBL" id="CP028901">
    <property type="protein sequence ID" value="AWB32378.1"/>
    <property type="molecule type" value="Genomic_DNA"/>
</dbReference>
<dbReference type="InterPro" id="IPR044000">
    <property type="entry name" value="Phage_tube_2"/>
</dbReference>
<dbReference type="AlphaFoldDB" id="A0A2R4XF13"/>